<organism evidence="1 2">
    <name type="scientific">Mucilaginibacter corticis</name>
    <dbReference type="NCBI Taxonomy" id="2597670"/>
    <lineage>
        <taxon>Bacteria</taxon>
        <taxon>Pseudomonadati</taxon>
        <taxon>Bacteroidota</taxon>
        <taxon>Sphingobacteriia</taxon>
        <taxon>Sphingobacteriales</taxon>
        <taxon>Sphingobacteriaceae</taxon>
        <taxon>Mucilaginibacter</taxon>
    </lineage>
</organism>
<dbReference type="EMBL" id="VLPK01000006">
    <property type="protein sequence ID" value="TSJ36559.1"/>
    <property type="molecule type" value="Genomic_DNA"/>
</dbReference>
<dbReference type="AlphaFoldDB" id="A0A556M9H6"/>
<comment type="caution">
    <text evidence="1">The sequence shown here is derived from an EMBL/GenBank/DDBJ whole genome shotgun (WGS) entry which is preliminary data.</text>
</comment>
<reference evidence="1 2" key="1">
    <citation type="submission" date="2019-07" db="EMBL/GenBank/DDBJ databases">
        <authorList>
            <person name="Huq M.A."/>
        </authorList>
    </citation>
    <scope>NUCLEOTIDE SEQUENCE [LARGE SCALE GENOMIC DNA]</scope>
    <source>
        <strain evidence="1 2">MAH-19</strain>
    </source>
</reference>
<protein>
    <submittedName>
        <fullName evidence="1">Uncharacterized protein</fullName>
    </submittedName>
</protein>
<accession>A0A556M9H6</accession>
<dbReference type="RefSeq" id="WP_144250526.1">
    <property type="nucleotide sequence ID" value="NZ_VLPK01000006.1"/>
</dbReference>
<evidence type="ECO:0000313" key="2">
    <source>
        <dbReference type="Proteomes" id="UP000318733"/>
    </source>
</evidence>
<proteinExistence type="predicted"/>
<keyword evidence="2" id="KW-1185">Reference proteome</keyword>
<sequence length="69" mass="7884">MAQKYYVHDIAQTSGDHEVHNQACSFLPNVENRTYLGEFNDCHAAVEEAGKYYTKVDGCYYCSRECDHG</sequence>
<evidence type="ECO:0000313" key="1">
    <source>
        <dbReference type="EMBL" id="TSJ36559.1"/>
    </source>
</evidence>
<gene>
    <name evidence="1" type="ORF">FO440_22280</name>
</gene>
<name>A0A556M9H6_9SPHI</name>
<dbReference type="Proteomes" id="UP000318733">
    <property type="component" value="Unassembled WGS sequence"/>
</dbReference>
<dbReference type="OrthoDB" id="47198at2"/>